<name>G2Y6Q1_BOTF4</name>
<evidence type="ECO:0000313" key="2">
    <source>
        <dbReference type="Proteomes" id="UP000008177"/>
    </source>
</evidence>
<dbReference type="AlphaFoldDB" id="G2Y6Q1"/>
<protein>
    <submittedName>
        <fullName evidence="1">Uncharacterized protein</fullName>
    </submittedName>
</protein>
<dbReference type="STRING" id="999810.G2Y6Q1"/>
<proteinExistence type="predicted"/>
<sequence length="85" mass="9660">MEVSVLSYFSSFNRSFILKTLSSIKYGRLYITMKDQNETKPRIFGNTSSDSIDSCEPKCSVIINSPNVWTRMSINVDLVSFIGHN</sequence>
<dbReference type="EMBL" id="FQ790293">
    <property type="protein sequence ID" value="CCD48303.1"/>
    <property type="molecule type" value="Genomic_DNA"/>
</dbReference>
<gene>
    <name evidence="1" type="ORF">BofuT4_uP106870.1</name>
</gene>
<reference evidence="2" key="1">
    <citation type="journal article" date="2011" name="PLoS Genet.">
        <title>Genomic analysis of the necrotrophic fungal pathogens Sclerotinia sclerotiorum and Botrytis cinerea.</title>
        <authorList>
            <person name="Amselem J."/>
            <person name="Cuomo C.A."/>
            <person name="van Kan J.A."/>
            <person name="Viaud M."/>
            <person name="Benito E.P."/>
            <person name="Couloux A."/>
            <person name="Coutinho P.M."/>
            <person name="de Vries R.P."/>
            <person name="Dyer P.S."/>
            <person name="Fillinger S."/>
            <person name="Fournier E."/>
            <person name="Gout L."/>
            <person name="Hahn M."/>
            <person name="Kohn L."/>
            <person name="Lapalu N."/>
            <person name="Plummer K.M."/>
            <person name="Pradier J.M."/>
            <person name="Quevillon E."/>
            <person name="Sharon A."/>
            <person name="Simon A."/>
            <person name="ten Have A."/>
            <person name="Tudzynski B."/>
            <person name="Tudzynski P."/>
            <person name="Wincker P."/>
            <person name="Andrew M."/>
            <person name="Anthouard V."/>
            <person name="Beever R.E."/>
            <person name="Beffa R."/>
            <person name="Benoit I."/>
            <person name="Bouzid O."/>
            <person name="Brault B."/>
            <person name="Chen Z."/>
            <person name="Choquer M."/>
            <person name="Collemare J."/>
            <person name="Cotton P."/>
            <person name="Danchin E.G."/>
            <person name="Da Silva C."/>
            <person name="Gautier A."/>
            <person name="Giraud C."/>
            <person name="Giraud T."/>
            <person name="Gonzalez C."/>
            <person name="Grossetete S."/>
            <person name="Guldener U."/>
            <person name="Henrissat B."/>
            <person name="Howlett B.J."/>
            <person name="Kodira C."/>
            <person name="Kretschmer M."/>
            <person name="Lappartient A."/>
            <person name="Leroch M."/>
            <person name="Levis C."/>
            <person name="Mauceli E."/>
            <person name="Neuveglise C."/>
            <person name="Oeser B."/>
            <person name="Pearson M."/>
            <person name="Poulain J."/>
            <person name="Poussereau N."/>
            <person name="Quesneville H."/>
            <person name="Rascle C."/>
            <person name="Schumacher J."/>
            <person name="Segurens B."/>
            <person name="Sexton A."/>
            <person name="Silva E."/>
            <person name="Sirven C."/>
            <person name="Soanes D.M."/>
            <person name="Talbot N.J."/>
            <person name="Templeton M."/>
            <person name="Yandava C."/>
            <person name="Yarden O."/>
            <person name="Zeng Q."/>
            <person name="Rollins J.A."/>
            <person name="Lebrun M.H."/>
            <person name="Dickman M."/>
        </authorList>
    </citation>
    <scope>NUCLEOTIDE SEQUENCE [LARGE SCALE GENOMIC DNA]</scope>
    <source>
        <strain evidence="2">T4</strain>
    </source>
</reference>
<dbReference type="HOGENOM" id="CLU_2512366_0_0_1"/>
<organism evidence="1 2">
    <name type="scientific">Botryotinia fuckeliana (strain T4)</name>
    <name type="common">Noble rot fungus</name>
    <name type="synonym">Botrytis cinerea</name>
    <dbReference type="NCBI Taxonomy" id="999810"/>
    <lineage>
        <taxon>Eukaryota</taxon>
        <taxon>Fungi</taxon>
        <taxon>Dikarya</taxon>
        <taxon>Ascomycota</taxon>
        <taxon>Pezizomycotina</taxon>
        <taxon>Leotiomycetes</taxon>
        <taxon>Helotiales</taxon>
        <taxon>Sclerotiniaceae</taxon>
        <taxon>Botrytis</taxon>
    </lineage>
</organism>
<accession>G2Y6Q1</accession>
<dbReference type="InParanoid" id="G2Y6Q1"/>
<evidence type="ECO:0000313" key="1">
    <source>
        <dbReference type="EMBL" id="CCD48303.1"/>
    </source>
</evidence>
<dbReference type="Proteomes" id="UP000008177">
    <property type="component" value="Unplaced contigs"/>
</dbReference>